<feature type="active site" description="For ring-opening step" evidence="4">
    <location>
        <position position="143"/>
    </location>
</feature>
<evidence type="ECO:0000256" key="2">
    <source>
        <dbReference type="ARBA" id="ARBA00022801"/>
    </source>
</evidence>
<gene>
    <name evidence="4 6" type="primary">nagB</name>
    <name evidence="6" type="ORF">P0Y55_13015</name>
</gene>
<proteinExistence type="inferred from homology"/>
<dbReference type="GO" id="GO:0005737">
    <property type="term" value="C:cytoplasm"/>
    <property type="evidence" value="ECO:0007669"/>
    <property type="project" value="TreeGrafter"/>
</dbReference>
<dbReference type="InterPro" id="IPR006148">
    <property type="entry name" value="Glc/Gal-6P_isomerase"/>
</dbReference>
<feature type="domain" description="Glucosamine/galactosamine-6-phosphate isomerase" evidence="5">
    <location>
        <begin position="11"/>
        <end position="226"/>
    </location>
</feature>
<dbReference type="CDD" id="cd01399">
    <property type="entry name" value="GlcN6P_deaminase"/>
    <property type="match status" value="1"/>
</dbReference>
<dbReference type="Proteomes" id="UP001178662">
    <property type="component" value="Chromosome"/>
</dbReference>
<name>A0AA95F0S5_9BACL</name>
<dbReference type="GO" id="GO:0019262">
    <property type="term" value="P:N-acetylneuraminate catabolic process"/>
    <property type="evidence" value="ECO:0007669"/>
    <property type="project" value="UniProtKB-UniRule"/>
</dbReference>
<feature type="active site" description="For ring-opening step" evidence="4">
    <location>
        <position position="136"/>
    </location>
</feature>
<organism evidence="6 7">
    <name type="scientific">Candidatus Cohnella colombiensis</name>
    <dbReference type="NCBI Taxonomy" id="3121368"/>
    <lineage>
        <taxon>Bacteria</taxon>
        <taxon>Bacillati</taxon>
        <taxon>Bacillota</taxon>
        <taxon>Bacilli</taxon>
        <taxon>Bacillales</taxon>
        <taxon>Paenibacillaceae</taxon>
        <taxon>Cohnella</taxon>
    </lineage>
</organism>
<dbReference type="GO" id="GO:0005975">
    <property type="term" value="P:carbohydrate metabolic process"/>
    <property type="evidence" value="ECO:0007669"/>
    <property type="project" value="InterPro"/>
</dbReference>
<dbReference type="GO" id="GO:0042802">
    <property type="term" value="F:identical protein binding"/>
    <property type="evidence" value="ECO:0007669"/>
    <property type="project" value="TreeGrafter"/>
</dbReference>
<dbReference type="Gene3D" id="3.40.50.1360">
    <property type="match status" value="1"/>
</dbReference>
<feature type="active site" description="Proton acceptor; for enolization step" evidence="4">
    <location>
        <position position="67"/>
    </location>
</feature>
<keyword evidence="7" id="KW-1185">Reference proteome</keyword>
<evidence type="ECO:0000256" key="3">
    <source>
        <dbReference type="ARBA" id="ARBA00023277"/>
    </source>
</evidence>
<reference evidence="6" key="1">
    <citation type="submission" date="2023-03" db="EMBL/GenBank/DDBJ databases">
        <title>Andean soil-derived lignocellulolytic bacterial consortium as a source of novel taxa and putative plastic-active enzymes.</title>
        <authorList>
            <person name="Diaz-Garcia L."/>
            <person name="Chuvochina M."/>
            <person name="Feuerriegel G."/>
            <person name="Bunk B."/>
            <person name="Sproer C."/>
            <person name="Streit W.R."/>
            <person name="Rodriguez L.M."/>
            <person name="Overmann J."/>
            <person name="Jimenez D.J."/>
        </authorList>
    </citation>
    <scope>NUCLEOTIDE SEQUENCE</scope>
    <source>
        <strain evidence="6">MAG 2441</strain>
    </source>
</reference>
<evidence type="ECO:0000256" key="1">
    <source>
        <dbReference type="ARBA" id="ARBA00000644"/>
    </source>
</evidence>
<dbReference type="HAMAP" id="MF_01241">
    <property type="entry name" value="GlcN6P_deamin"/>
    <property type="match status" value="1"/>
</dbReference>
<evidence type="ECO:0000313" key="7">
    <source>
        <dbReference type="Proteomes" id="UP001178662"/>
    </source>
</evidence>
<comment type="catalytic activity">
    <reaction evidence="1 4">
        <text>alpha-D-glucosamine 6-phosphate + H2O = beta-D-fructose 6-phosphate + NH4(+)</text>
        <dbReference type="Rhea" id="RHEA:12172"/>
        <dbReference type="ChEBI" id="CHEBI:15377"/>
        <dbReference type="ChEBI" id="CHEBI:28938"/>
        <dbReference type="ChEBI" id="CHEBI:57634"/>
        <dbReference type="ChEBI" id="CHEBI:75989"/>
        <dbReference type="EC" id="3.5.99.6"/>
    </reaction>
</comment>
<accession>A0AA95F0S5</accession>
<comment type="similarity">
    <text evidence="4">Belongs to the glucosamine/galactosamine-6-phosphate isomerase family. NagB subfamily.</text>
</comment>
<sequence>MNNMIFDSNEKLNEAAANLIISQVQTNPRAVLGLATGGTPVGIYEQIVHEYQRGMFSFRQATTFNLDEYVGLPINHPESYHSYMNHHLFSHIDLPQEQSHLPDGNATDLQAECDHYDQAIENIGHIDLQLLGLGHNGHIGFNEPSHALSRGTHIVDLAEETRQANARFFDSIDSVPKQALTMGVGTILKAKKILLVVKGEDKAAIIARALQGPITTDCPASLLQTHPNLIVMLDEAAASQLDKQS</sequence>
<dbReference type="EMBL" id="CP119317">
    <property type="protein sequence ID" value="WEK56384.1"/>
    <property type="molecule type" value="Genomic_DNA"/>
</dbReference>
<evidence type="ECO:0000256" key="4">
    <source>
        <dbReference type="HAMAP-Rule" id="MF_01241"/>
    </source>
</evidence>
<dbReference type="GO" id="GO:0004342">
    <property type="term" value="F:glucosamine-6-phosphate deaminase activity"/>
    <property type="evidence" value="ECO:0007669"/>
    <property type="project" value="UniProtKB-UniRule"/>
</dbReference>
<dbReference type="PROSITE" id="PS01161">
    <property type="entry name" value="GLC_GALNAC_ISOMERASE"/>
    <property type="match status" value="1"/>
</dbReference>
<dbReference type="PANTHER" id="PTHR11280">
    <property type="entry name" value="GLUCOSAMINE-6-PHOSPHATE ISOMERASE"/>
    <property type="match status" value="1"/>
</dbReference>
<comment type="pathway">
    <text evidence="4">Amino-sugar metabolism; N-acetylneuraminate degradation; D-fructose 6-phosphate from N-acetylneuraminate: step 5/5.</text>
</comment>
<dbReference type="GO" id="GO:0006046">
    <property type="term" value="P:N-acetylglucosamine catabolic process"/>
    <property type="evidence" value="ECO:0007669"/>
    <property type="project" value="UniProtKB-UniRule"/>
</dbReference>
<comment type="function">
    <text evidence="4">Catalyzes the reversible isomerization-deamination of glucosamine 6-phosphate (GlcN6P) to form fructose 6-phosphate (Fru6P) and ammonium ion.</text>
</comment>
<feature type="active site" description="Proton acceptor; for ring-opening step" evidence="4">
    <location>
        <position position="138"/>
    </location>
</feature>
<keyword evidence="2 4" id="KW-0378">Hydrolase</keyword>
<evidence type="ECO:0000259" key="5">
    <source>
        <dbReference type="Pfam" id="PF01182"/>
    </source>
</evidence>
<dbReference type="EC" id="3.5.99.6" evidence="4"/>
<evidence type="ECO:0000313" key="6">
    <source>
        <dbReference type="EMBL" id="WEK56384.1"/>
    </source>
</evidence>
<dbReference type="SUPFAM" id="SSF100950">
    <property type="entry name" value="NagB/RpiA/CoA transferase-like"/>
    <property type="match status" value="1"/>
</dbReference>
<dbReference type="NCBIfam" id="TIGR00502">
    <property type="entry name" value="nagB"/>
    <property type="match status" value="1"/>
</dbReference>
<dbReference type="InterPro" id="IPR018321">
    <property type="entry name" value="Glucosamine6P_isomerase_CS"/>
</dbReference>
<comment type="caution">
    <text evidence="4">Lacks conserved residue(s) required for the propagation of feature annotation.</text>
</comment>
<dbReference type="PANTHER" id="PTHR11280:SF5">
    <property type="entry name" value="GLUCOSAMINE-6-PHOSPHATE ISOMERASE"/>
    <property type="match status" value="1"/>
</dbReference>
<dbReference type="InterPro" id="IPR004547">
    <property type="entry name" value="Glucosamine6P_isomerase"/>
</dbReference>
<dbReference type="FunFam" id="3.40.50.1360:FF:000003">
    <property type="entry name" value="Glucosamine-6-phosphate deaminase"/>
    <property type="match status" value="1"/>
</dbReference>
<dbReference type="InterPro" id="IPR037171">
    <property type="entry name" value="NagB/RpiA_transferase-like"/>
</dbReference>
<dbReference type="AlphaFoldDB" id="A0AA95F0S5"/>
<dbReference type="Pfam" id="PF01182">
    <property type="entry name" value="Glucosamine_iso"/>
    <property type="match status" value="1"/>
</dbReference>
<protein>
    <recommendedName>
        <fullName evidence="4">Glucosamine-6-phosphate deaminase</fullName>
        <ecNumber evidence="4">3.5.99.6</ecNumber>
    </recommendedName>
    <alternativeName>
        <fullName evidence="4">GlcN6P deaminase</fullName>
        <shortName evidence="4">GNPDA</shortName>
    </alternativeName>
    <alternativeName>
        <fullName evidence="4">Glucosamine-6-phosphate isomerase</fullName>
    </alternativeName>
</protein>
<dbReference type="GO" id="GO:0006043">
    <property type="term" value="P:glucosamine catabolic process"/>
    <property type="evidence" value="ECO:0007669"/>
    <property type="project" value="TreeGrafter"/>
</dbReference>
<keyword evidence="3 4" id="KW-0119">Carbohydrate metabolism</keyword>